<keyword evidence="4 11" id="KW-1133">Transmembrane helix</keyword>
<feature type="transmembrane region" description="Helical" evidence="11">
    <location>
        <begin position="86"/>
        <end position="106"/>
    </location>
</feature>
<evidence type="ECO:0000256" key="7">
    <source>
        <dbReference type="ARBA" id="ARBA00023157"/>
    </source>
</evidence>
<dbReference type="GO" id="GO:0005886">
    <property type="term" value="C:plasma membrane"/>
    <property type="evidence" value="ECO:0007669"/>
    <property type="project" value="UniProtKB-SubCell"/>
</dbReference>
<evidence type="ECO:0000313" key="14">
    <source>
        <dbReference type="Proteomes" id="UP000695026"/>
    </source>
</evidence>
<protein>
    <submittedName>
        <fullName evidence="15">Adenosine receptor A2b-like</fullName>
    </submittedName>
</protein>
<dbReference type="PRINTS" id="PR00424">
    <property type="entry name" value="ADENOSINER"/>
</dbReference>
<dbReference type="GeneID" id="103050113"/>
<evidence type="ECO:0000256" key="9">
    <source>
        <dbReference type="ARBA" id="ARBA00023180"/>
    </source>
</evidence>
<evidence type="ECO:0000256" key="11">
    <source>
        <dbReference type="RuleBase" id="RU201114"/>
    </source>
</evidence>
<feature type="region of interest" description="Disordered" evidence="12">
    <location>
        <begin position="287"/>
        <end position="307"/>
    </location>
</feature>
<keyword evidence="8 11" id="KW-0675">Receptor</keyword>
<feature type="transmembrane region" description="Helical" evidence="11">
    <location>
        <begin position="197"/>
        <end position="216"/>
    </location>
</feature>
<evidence type="ECO:0000256" key="3">
    <source>
        <dbReference type="ARBA" id="ARBA00022692"/>
    </source>
</evidence>
<evidence type="ECO:0000256" key="5">
    <source>
        <dbReference type="ARBA" id="ARBA00023040"/>
    </source>
</evidence>
<dbReference type="AlphaFoldDB" id="A0A9F2WLY9"/>
<comment type="similarity">
    <text evidence="11">Belongs to the G-protein coupled receptor 1 family.</text>
</comment>
<evidence type="ECO:0000313" key="15">
    <source>
        <dbReference type="RefSeq" id="XP_007444717.2"/>
    </source>
</evidence>
<sequence>GADAAGVARRLTSRRKRVCLAPWLEGRPQGGVLSTRPVPCTLSYLPLEPLNHPTARDQGGLGPSSVDPILLVLFCRYKSLVTGKRARGLIAVLWILSFSIGLTPLMGWNSWKEVGRNCTNKTGTPDGERRANGLVECLFENVVPMSYMVYFNFFGCVLLPLLLMLGIYVKIFTVACKQLRQIELVGNCRMTLQKEVSAAKSLAIIVGLFALCWLPLHILNCLTLFYPGFAESKPDWIMYLTIILSHTNSVVNPIIYAYRIRDFRHTFRKILSRYVLCKTEDFPKYPRGSNGGSSRHLAVNNTSPTCI</sequence>
<dbReference type="OMA" id="DWIMYLT"/>
<dbReference type="GO" id="GO:0042311">
    <property type="term" value="P:vasodilation"/>
    <property type="evidence" value="ECO:0007669"/>
    <property type="project" value="TreeGrafter"/>
</dbReference>
<dbReference type="Proteomes" id="UP000695026">
    <property type="component" value="Unplaced"/>
</dbReference>
<evidence type="ECO:0000256" key="6">
    <source>
        <dbReference type="ARBA" id="ARBA00023136"/>
    </source>
</evidence>
<feature type="transmembrane region" description="Helical" evidence="11">
    <location>
        <begin position="236"/>
        <end position="258"/>
    </location>
</feature>
<dbReference type="InterPro" id="IPR000276">
    <property type="entry name" value="GPCR_Rhodpsn"/>
</dbReference>
<dbReference type="Pfam" id="PF00001">
    <property type="entry name" value="7tm_1"/>
    <property type="match status" value="1"/>
</dbReference>
<dbReference type="OrthoDB" id="9445642at2759"/>
<evidence type="ECO:0000256" key="2">
    <source>
        <dbReference type="ARBA" id="ARBA00022475"/>
    </source>
</evidence>
<evidence type="ECO:0000256" key="10">
    <source>
        <dbReference type="ARBA" id="ARBA00023224"/>
    </source>
</evidence>
<evidence type="ECO:0000256" key="4">
    <source>
        <dbReference type="ARBA" id="ARBA00022989"/>
    </source>
</evidence>
<dbReference type="RefSeq" id="XP_007444717.2">
    <property type="nucleotide sequence ID" value="XM_007444655.2"/>
</dbReference>
<evidence type="ECO:0000256" key="8">
    <source>
        <dbReference type="ARBA" id="ARBA00023170"/>
    </source>
</evidence>
<dbReference type="PANTHER" id="PTHR24246">
    <property type="entry name" value="OLFACTORY RECEPTOR AND ADENOSINE RECEPTOR"/>
    <property type="match status" value="1"/>
</dbReference>
<gene>
    <name evidence="15" type="primary">LOC103050113</name>
</gene>
<keyword evidence="9 11" id="KW-0325">Glycoprotein</keyword>
<feature type="transmembrane region" description="Helical" evidence="11">
    <location>
        <begin position="149"/>
        <end position="176"/>
    </location>
</feature>
<feature type="non-terminal residue" evidence="15">
    <location>
        <position position="1"/>
    </location>
</feature>
<name>A0A9F2WLY9_PYTBI</name>
<reference evidence="15" key="1">
    <citation type="submission" date="2025-08" db="UniProtKB">
        <authorList>
            <consortium name="RefSeq"/>
        </authorList>
    </citation>
    <scope>IDENTIFICATION</scope>
    <source>
        <tissue evidence="15">Liver</tissue>
    </source>
</reference>
<keyword evidence="6 11" id="KW-0472">Membrane</keyword>
<keyword evidence="3 11" id="KW-0812">Transmembrane</keyword>
<dbReference type="InterPro" id="IPR017452">
    <property type="entry name" value="GPCR_Rhodpsn_7TM"/>
</dbReference>
<keyword evidence="2 11" id="KW-1003">Cell membrane</keyword>
<comment type="subcellular location">
    <subcellularLocation>
        <location evidence="1 11">Cell membrane</location>
        <topology evidence="1 11">Multi-pass membrane protein</topology>
    </subcellularLocation>
</comment>
<dbReference type="PROSITE" id="PS50262">
    <property type="entry name" value="G_PROTEIN_RECEP_F1_2"/>
    <property type="match status" value="1"/>
</dbReference>
<keyword evidence="5 11" id="KW-0297">G-protein coupled receptor</keyword>
<dbReference type="PANTHER" id="PTHR24246:SF18">
    <property type="entry name" value="ADENOSINE RECEPTOR A2B"/>
    <property type="match status" value="1"/>
</dbReference>
<keyword evidence="7 11" id="KW-1015">Disulfide bond</keyword>
<dbReference type="InterPro" id="IPR001634">
    <property type="entry name" value="Adenosn_rcpt"/>
</dbReference>
<dbReference type="GO" id="GO:0001609">
    <property type="term" value="F:G protein-coupled adenosine receptor activity"/>
    <property type="evidence" value="ECO:0007669"/>
    <property type="project" value="UniProtKB-UniRule"/>
</dbReference>
<dbReference type="PRINTS" id="PR00237">
    <property type="entry name" value="GPCRRHODOPSN"/>
</dbReference>
<dbReference type="SUPFAM" id="SSF81321">
    <property type="entry name" value="Family A G protein-coupled receptor-like"/>
    <property type="match status" value="1"/>
</dbReference>
<evidence type="ECO:0000256" key="1">
    <source>
        <dbReference type="ARBA" id="ARBA00004651"/>
    </source>
</evidence>
<keyword evidence="10 11" id="KW-0807">Transducer</keyword>
<accession>A0A9F2WLY9</accession>
<feature type="domain" description="G-protein coupled receptors family 1 profile" evidence="13">
    <location>
        <begin position="76"/>
        <end position="256"/>
    </location>
</feature>
<organism evidence="14 15">
    <name type="scientific">Python bivittatus</name>
    <name type="common">Burmese python</name>
    <name type="synonym">Python molurus bivittatus</name>
    <dbReference type="NCBI Taxonomy" id="176946"/>
    <lineage>
        <taxon>Eukaryota</taxon>
        <taxon>Metazoa</taxon>
        <taxon>Chordata</taxon>
        <taxon>Craniata</taxon>
        <taxon>Vertebrata</taxon>
        <taxon>Euteleostomi</taxon>
        <taxon>Lepidosauria</taxon>
        <taxon>Squamata</taxon>
        <taxon>Bifurcata</taxon>
        <taxon>Unidentata</taxon>
        <taxon>Episquamata</taxon>
        <taxon>Toxicofera</taxon>
        <taxon>Serpentes</taxon>
        <taxon>Henophidia</taxon>
        <taxon>Pythonidae</taxon>
        <taxon>Python</taxon>
    </lineage>
</organism>
<keyword evidence="14" id="KW-1185">Reference proteome</keyword>
<dbReference type="Gene3D" id="1.20.1070.10">
    <property type="entry name" value="Rhodopsin 7-helix transmembrane proteins"/>
    <property type="match status" value="1"/>
</dbReference>
<evidence type="ECO:0000256" key="12">
    <source>
        <dbReference type="SAM" id="MobiDB-lite"/>
    </source>
</evidence>
<dbReference type="GO" id="GO:0007189">
    <property type="term" value="P:adenylate cyclase-activating G protein-coupled receptor signaling pathway"/>
    <property type="evidence" value="ECO:0007669"/>
    <property type="project" value="TreeGrafter"/>
</dbReference>
<dbReference type="KEGG" id="pbi:103050113"/>
<proteinExistence type="inferred from homology"/>
<evidence type="ECO:0000259" key="13">
    <source>
        <dbReference type="PROSITE" id="PS50262"/>
    </source>
</evidence>